<dbReference type="EMBL" id="RAYQ01000016">
    <property type="protein sequence ID" value="RKI90173.1"/>
    <property type="molecule type" value="Genomic_DNA"/>
</dbReference>
<accession>A0A3A9ARK3</accession>
<dbReference type="AlphaFoldDB" id="A0A3A9ARK3"/>
<dbReference type="Proteomes" id="UP000280696">
    <property type="component" value="Unassembled WGS sequence"/>
</dbReference>
<proteinExistence type="predicted"/>
<evidence type="ECO:0000313" key="1">
    <source>
        <dbReference type="EMBL" id="RKI90173.1"/>
    </source>
</evidence>
<comment type="caution">
    <text evidence="1">The sequence shown here is derived from an EMBL/GenBank/DDBJ whole genome shotgun (WGS) entry which is preliminary data.</text>
</comment>
<reference evidence="1 2" key="1">
    <citation type="submission" date="2018-09" db="EMBL/GenBank/DDBJ databases">
        <title>Murine metabolic-syndrome-specific gut microbial biobank.</title>
        <authorList>
            <person name="Liu C."/>
        </authorList>
    </citation>
    <scope>NUCLEOTIDE SEQUENCE [LARGE SCALE GENOMIC DNA]</scope>
    <source>
        <strain evidence="1 2">0.1xD8-82</strain>
    </source>
</reference>
<gene>
    <name evidence="1" type="ORF">D7V94_15025</name>
</gene>
<evidence type="ECO:0000313" key="2">
    <source>
        <dbReference type="Proteomes" id="UP000280696"/>
    </source>
</evidence>
<keyword evidence="2" id="KW-1185">Reference proteome</keyword>
<protein>
    <submittedName>
        <fullName evidence="1">Uncharacterized protein</fullName>
    </submittedName>
</protein>
<name>A0A3A9ARK3_9FIRM</name>
<organism evidence="1 2">
    <name type="scientific">Parablautia intestinalis</name>
    <dbReference type="NCBI Taxonomy" id="2320100"/>
    <lineage>
        <taxon>Bacteria</taxon>
        <taxon>Bacillati</taxon>
        <taxon>Bacillota</taxon>
        <taxon>Clostridia</taxon>
        <taxon>Lachnospirales</taxon>
        <taxon>Lachnospiraceae</taxon>
        <taxon>Parablautia</taxon>
    </lineage>
</organism>
<sequence length="128" mass="14441">MVKTKRFSKASKDAAQENLSFVLKNRLGAILPNGLCIVCAARRHVRKSENYALKKERNIKQMKDNNNIDEVIRMLDNLTANEVSRIKVETSGQMAEGQSRKTYHHGRCDVGSPYATGKLYDLEDPACQ</sequence>